<keyword evidence="3" id="KW-0812">Transmembrane</keyword>
<evidence type="ECO:0000256" key="1">
    <source>
        <dbReference type="SAM" id="Coils"/>
    </source>
</evidence>
<evidence type="ECO:0000259" key="5">
    <source>
        <dbReference type="Pfam" id="PF20990"/>
    </source>
</evidence>
<feature type="domain" description="Predicted membrane protein YciQ-like C-terminal" evidence="5">
    <location>
        <begin position="178"/>
        <end position="352"/>
    </location>
</feature>
<evidence type="ECO:0000313" key="7">
    <source>
        <dbReference type="Proteomes" id="UP000199095"/>
    </source>
</evidence>
<evidence type="ECO:0000313" key="6">
    <source>
        <dbReference type="EMBL" id="SES95835.1"/>
    </source>
</evidence>
<feature type="transmembrane region" description="Helical" evidence="3">
    <location>
        <begin position="315"/>
        <end position="334"/>
    </location>
</feature>
<name>A0A1I0AN69_9BACI</name>
<feature type="domain" description="DUF2207" evidence="4">
    <location>
        <begin position="2"/>
        <end position="84"/>
    </location>
</feature>
<feature type="coiled-coil region" evidence="1">
    <location>
        <begin position="103"/>
        <end position="130"/>
    </location>
</feature>
<dbReference type="Proteomes" id="UP000199095">
    <property type="component" value="Unassembled WGS sequence"/>
</dbReference>
<dbReference type="AlphaFoldDB" id="A0A1I0AN69"/>
<dbReference type="Pfam" id="PF09972">
    <property type="entry name" value="DUF2207"/>
    <property type="match status" value="1"/>
</dbReference>
<evidence type="ECO:0000256" key="2">
    <source>
        <dbReference type="SAM" id="MobiDB-lite"/>
    </source>
</evidence>
<organism evidence="6 7">
    <name type="scientific">Salinibacillus kushneri</name>
    <dbReference type="NCBI Taxonomy" id="237682"/>
    <lineage>
        <taxon>Bacteria</taxon>
        <taxon>Bacillati</taxon>
        <taxon>Bacillota</taxon>
        <taxon>Bacilli</taxon>
        <taxon>Bacillales</taxon>
        <taxon>Bacillaceae</taxon>
        <taxon>Salinibacillus</taxon>
    </lineage>
</organism>
<feature type="transmembrane region" description="Helical" evidence="3">
    <location>
        <begin position="289"/>
        <end position="309"/>
    </location>
</feature>
<evidence type="ECO:0000259" key="4">
    <source>
        <dbReference type="Pfam" id="PF09972"/>
    </source>
</evidence>
<dbReference type="STRING" id="237682.SAMN05421676_102212"/>
<feature type="compositionally biased region" description="Gly residues" evidence="2">
    <location>
        <begin position="439"/>
        <end position="453"/>
    </location>
</feature>
<sequence>MSYTIEDGIEVYNDVAQFYWPFFDKSNESSYEQFNVLVHPPQATEDVIAYGYDEAQQSANVLDEGVVHFDMGKVDHEEKGDIRVAYPQELFSSASLTEDKPMREEILLDKKKLEDEMAAFENRKEFLSDLSPYIVGFIGVLLLGLIWSSWRSNQEKKLEAERMFSAEFFLPKEVMSTPATMLYMQSVPENAYLVTGALLDLVRKGYVKHEEENTFTVIHRDTDYEHEAFLLEWMFEKIGSNHTFQINDLEAYTEEKTNHKTFHEDMKTWAGMVAKEVKMHDLVEKKTKFKWTVGLMGLLLIPFAVLIAIHELYMWTLIIIALFFGLEMFILFYSPKTAKGIAIREKWKEFENQYPQINENQWRQWPEDDQMRSIIYAIGLNDKKMNEKNKRIIEKIPAKYSTPALDMMSFLLISTSIQESFSHAEHTVAASTGSVNAGTGTGVGGGGGGSGAF</sequence>
<dbReference type="Pfam" id="PF20990">
    <property type="entry name" value="DUF2207_C"/>
    <property type="match status" value="1"/>
</dbReference>
<gene>
    <name evidence="6" type="ORF">SAMN05421676_102212</name>
</gene>
<feature type="region of interest" description="Disordered" evidence="2">
    <location>
        <begin position="433"/>
        <end position="453"/>
    </location>
</feature>
<dbReference type="InterPro" id="IPR048389">
    <property type="entry name" value="YciQ-like_C"/>
</dbReference>
<feature type="transmembrane region" description="Helical" evidence="3">
    <location>
        <begin position="130"/>
        <end position="150"/>
    </location>
</feature>
<dbReference type="EMBL" id="FOHJ01000002">
    <property type="protein sequence ID" value="SES95835.1"/>
    <property type="molecule type" value="Genomic_DNA"/>
</dbReference>
<protein>
    <submittedName>
        <fullName evidence="6">Uncharacterized membrane protein</fullName>
    </submittedName>
</protein>
<keyword evidence="7" id="KW-1185">Reference proteome</keyword>
<keyword evidence="1" id="KW-0175">Coiled coil</keyword>
<proteinExistence type="predicted"/>
<evidence type="ECO:0000256" key="3">
    <source>
        <dbReference type="SAM" id="Phobius"/>
    </source>
</evidence>
<reference evidence="7" key="1">
    <citation type="submission" date="2016-10" db="EMBL/GenBank/DDBJ databases">
        <authorList>
            <person name="Varghese N."/>
            <person name="Submissions S."/>
        </authorList>
    </citation>
    <scope>NUCLEOTIDE SEQUENCE [LARGE SCALE GENOMIC DNA]</scope>
    <source>
        <strain evidence="7">CGMCC 1.3566</strain>
    </source>
</reference>
<keyword evidence="3" id="KW-0472">Membrane</keyword>
<keyword evidence="3" id="KW-1133">Transmembrane helix</keyword>
<accession>A0A1I0AN69</accession>
<dbReference type="InterPro" id="IPR018702">
    <property type="entry name" value="DUF2207"/>
</dbReference>